<reference evidence="1 2" key="1">
    <citation type="journal article" date="2018" name="Sci. Rep.">
        <title>Genomic signatures of local adaptation to the degree of environmental predictability in rotifers.</title>
        <authorList>
            <person name="Franch-Gras L."/>
            <person name="Hahn C."/>
            <person name="Garcia-Roger E.M."/>
            <person name="Carmona M.J."/>
            <person name="Serra M."/>
            <person name="Gomez A."/>
        </authorList>
    </citation>
    <scope>NUCLEOTIDE SEQUENCE [LARGE SCALE GENOMIC DNA]</scope>
    <source>
        <strain evidence="1">HYR1</strain>
    </source>
</reference>
<sequence length="139" mass="16116">MPDTYSSFQNKVNDVSKQCLSSVYERLLFEHKLIYYDQLTLGTVVMNDPFNCVLKIKEFNLCDTKYENHSSNLEQDKSIINEKRKINKRTLSSSNSLNRIFEACLDELNPGIQIHAEFPSKTDKINVPDEKKNPKINVI</sequence>
<gene>
    <name evidence="1" type="ORF">BpHYR1_021803</name>
</gene>
<evidence type="ECO:0000313" key="2">
    <source>
        <dbReference type="Proteomes" id="UP000276133"/>
    </source>
</evidence>
<evidence type="ECO:0000313" key="1">
    <source>
        <dbReference type="EMBL" id="RNA23221.1"/>
    </source>
</evidence>
<proteinExistence type="predicted"/>
<accession>A0A3M7RI35</accession>
<comment type="caution">
    <text evidence="1">The sequence shown here is derived from an EMBL/GenBank/DDBJ whole genome shotgun (WGS) entry which is preliminary data.</text>
</comment>
<name>A0A3M7RI35_BRAPC</name>
<dbReference type="AlphaFoldDB" id="A0A3M7RI35"/>
<dbReference type="EMBL" id="REGN01003327">
    <property type="protein sequence ID" value="RNA23221.1"/>
    <property type="molecule type" value="Genomic_DNA"/>
</dbReference>
<keyword evidence="2" id="KW-1185">Reference proteome</keyword>
<dbReference type="Proteomes" id="UP000276133">
    <property type="component" value="Unassembled WGS sequence"/>
</dbReference>
<protein>
    <submittedName>
        <fullName evidence="1">Uncharacterized protein</fullName>
    </submittedName>
</protein>
<organism evidence="1 2">
    <name type="scientific">Brachionus plicatilis</name>
    <name type="common">Marine rotifer</name>
    <name type="synonym">Brachionus muelleri</name>
    <dbReference type="NCBI Taxonomy" id="10195"/>
    <lineage>
        <taxon>Eukaryota</taxon>
        <taxon>Metazoa</taxon>
        <taxon>Spiralia</taxon>
        <taxon>Gnathifera</taxon>
        <taxon>Rotifera</taxon>
        <taxon>Eurotatoria</taxon>
        <taxon>Monogononta</taxon>
        <taxon>Pseudotrocha</taxon>
        <taxon>Ploima</taxon>
        <taxon>Brachionidae</taxon>
        <taxon>Brachionus</taxon>
    </lineage>
</organism>